<dbReference type="PANTHER" id="PTHR14918">
    <property type="entry name" value="KICSTOR COMPLEX PROTEIN SZT2"/>
    <property type="match status" value="1"/>
</dbReference>
<accession>A0A6A4WQS4</accession>
<dbReference type="InterPro" id="IPR033228">
    <property type="entry name" value="SZT2"/>
</dbReference>
<gene>
    <name evidence="2" type="primary">Szt2_0</name>
    <name evidence="2" type="ORF">FJT64_019271</name>
</gene>
<protein>
    <submittedName>
        <fullName evidence="2">KICSTOR complex protein SZT2</fullName>
    </submittedName>
</protein>
<reference evidence="2 3" key="1">
    <citation type="submission" date="2019-07" db="EMBL/GenBank/DDBJ databases">
        <title>Draft genome assembly of a fouling barnacle, Amphibalanus amphitrite (Darwin, 1854): The first reference genome for Thecostraca.</title>
        <authorList>
            <person name="Kim W."/>
        </authorList>
    </citation>
    <scope>NUCLEOTIDE SEQUENCE [LARGE SCALE GENOMIC DNA]</scope>
    <source>
        <strain evidence="2">SNU_AA5</strain>
        <tissue evidence="2">Soma without cirri and trophi</tissue>
    </source>
</reference>
<comment type="caution">
    <text evidence="2">The sequence shown here is derived from an EMBL/GenBank/DDBJ whole genome shotgun (WGS) entry which is preliminary data.</text>
</comment>
<organism evidence="2 3">
    <name type="scientific">Amphibalanus amphitrite</name>
    <name type="common">Striped barnacle</name>
    <name type="synonym">Balanus amphitrite</name>
    <dbReference type="NCBI Taxonomy" id="1232801"/>
    <lineage>
        <taxon>Eukaryota</taxon>
        <taxon>Metazoa</taxon>
        <taxon>Ecdysozoa</taxon>
        <taxon>Arthropoda</taxon>
        <taxon>Crustacea</taxon>
        <taxon>Multicrustacea</taxon>
        <taxon>Cirripedia</taxon>
        <taxon>Thoracica</taxon>
        <taxon>Thoracicalcarea</taxon>
        <taxon>Balanomorpha</taxon>
        <taxon>Balanoidea</taxon>
        <taxon>Balanidae</taxon>
        <taxon>Amphibalaninae</taxon>
        <taxon>Amphibalanus</taxon>
    </lineage>
</organism>
<dbReference type="Proteomes" id="UP000440578">
    <property type="component" value="Unassembled WGS sequence"/>
</dbReference>
<evidence type="ECO:0000313" key="2">
    <source>
        <dbReference type="EMBL" id="KAF0309637.1"/>
    </source>
</evidence>
<dbReference type="GO" id="GO:0005777">
    <property type="term" value="C:peroxisome"/>
    <property type="evidence" value="ECO:0007669"/>
    <property type="project" value="InterPro"/>
</dbReference>
<dbReference type="EMBL" id="VIIS01000384">
    <property type="protein sequence ID" value="KAF0309637.1"/>
    <property type="molecule type" value="Genomic_DNA"/>
</dbReference>
<sequence>MDGPPEAPPDEEEQLEELEAEQVYLLMRKEYRISRNVRAQWYFNHLDRVIQVPKRHRLEEFGEELDVVSVIPSVPPPDWDSDTSHLYRYRVTARTGLTFLAHVYRLVFCLDLSPSVATVDTSSGVVLLDAVFPTLKRCLEGITRPFYVPGSELLYKPHLYITVIAHTPFFTTQTHQVLVQGWLLTENNLTSFLDCVATKLNDIEDKFADVTAMANDQLEAQRLESERLVGKLFEDEPGGGDSSAASPAVPMVSPDMGFVNMLRYGILALQLLPENSSAGLVVVTDGAIGLPDATMFDSLLVQLRNNTVACSFLRLGSGCQPSAGLGSLPYTDLMHFLATATCGALLVRLPAVLRDYDYVMNVYHRAFLSWGFQKSLVGLSQLEEEHATGAGPADATWSPEQYGEGRGREGVSPSGYLPDTREDLICKHQSSGELRSSLESVLSCRLREGYNIRSVSVEDSTIQIDLVLPWKYSIFIEYRLRSAWPATRCADSSVQFELDIRGGCTQTAARGLCARCGISVCWRHCVGAWLRVRYRLRSGEGLQRSFSLINRQQLVAYSSYFGEIIIHGC</sequence>
<evidence type="ECO:0000256" key="1">
    <source>
        <dbReference type="SAM" id="MobiDB-lite"/>
    </source>
</evidence>
<keyword evidence="3" id="KW-1185">Reference proteome</keyword>
<dbReference type="OrthoDB" id="43547at2759"/>
<dbReference type="PANTHER" id="PTHR14918:SF3">
    <property type="entry name" value="KICSTOR COMPLEX PROTEIN SZT2"/>
    <property type="match status" value="1"/>
</dbReference>
<proteinExistence type="predicted"/>
<name>A0A6A4WQS4_AMPAM</name>
<feature type="region of interest" description="Disordered" evidence="1">
    <location>
        <begin position="387"/>
        <end position="413"/>
    </location>
</feature>
<evidence type="ECO:0000313" key="3">
    <source>
        <dbReference type="Proteomes" id="UP000440578"/>
    </source>
</evidence>
<dbReference type="AlphaFoldDB" id="A0A6A4WQS4"/>